<dbReference type="Gene3D" id="3.40.50.720">
    <property type="entry name" value="NAD(P)-binding Rossmann-like Domain"/>
    <property type="match status" value="1"/>
</dbReference>
<organism evidence="2 3">
    <name type="scientific">Geotalea uraniireducens</name>
    <dbReference type="NCBI Taxonomy" id="351604"/>
    <lineage>
        <taxon>Bacteria</taxon>
        <taxon>Pseudomonadati</taxon>
        <taxon>Thermodesulfobacteriota</taxon>
        <taxon>Desulfuromonadia</taxon>
        <taxon>Geobacterales</taxon>
        <taxon>Geobacteraceae</taxon>
        <taxon>Geotalea</taxon>
    </lineage>
</organism>
<gene>
    <name evidence="2" type="ORF">GURASL_08650</name>
</gene>
<evidence type="ECO:0000259" key="1">
    <source>
        <dbReference type="Pfam" id="PF00899"/>
    </source>
</evidence>
<reference evidence="2 3" key="1">
    <citation type="submission" date="2022-12" db="EMBL/GenBank/DDBJ databases">
        <title>Polyphasic characterization of Geotalea uranireducens NIT-SL11 newly isolated from a complex of sewage sludge and microbially reduced graphene oxide.</title>
        <authorList>
            <person name="Xie L."/>
            <person name="Yoshida N."/>
            <person name="Meng L."/>
        </authorList>
    </citation>
    <scope>NUCLEOTIDE SEQUENCE [LARGE SCALE GENOMIC DNA]</scope>
    <source>
        <strain evidence="2 3">NIT-SL11</strain>
    </source>
</reference>
<evidence type="ECO:0000313" key="2">
    <source>
        <dbReference type="EMBL" id="BDV41942.1"/>
    </source>
</evidence>
<protein>
    <submittedName>
        <fullName evidence="2">Thiazole biosynthesis protein ThiF</fullName>
    </submittedName>
</protein>
<dbReference type="Proteomes" id="UP001317705">
    <property type="component" value="Chromosome"/>
</dbReference>
<dbReference type="InterPro" id="IPR035985">
    <property type="entry name" value="Ubiquitin-activating_enz"/>
</dbReference>
<dbReference type="Pfam" id="PF00899">
    <property type="entry name" value="ThiF"/>
    <property type="match status" value="1"/>
</dbReference>
<dbReference type="RefSeq" id="WP_282002095.1">
    <property type="nucleotide sequence ID" value="NZ_AP027151.1"/>
</dbReference>
<accession>A0ABN6VRH7</accession>
<dbReference type="PANTHER" id="PTHR10953">
    <property type="entry name" value="UBIQUITIN-ACTIVATING ENZYME E1"/>
    <property type="match status" value="1"/>
</dbReference>
<dbReference type="CDD" id="cd00757">
    <property type="entry name" value="ThiF_MoeB_HesA_family"/>
    <property type="match status" value="1"/>
</dbReference>
<dbReference type="PANTHER" id="PTHR10953:SF102">
    <property type="entry name" value="ADENYLYLTRANSFERASE AND SULFURTRANSFERASE MOCS3"/>
    <property type="match status" value="1"/>
</dbReference>
<dbReference type="SUPFAM" id="SSF69572">
    <property type="entry name" value="Activating enzymes of the ubiquitin-like proteins"/>
    <property type="match status" value="1"/>
</dbReference>
<proteinExistence type="predicted"/>
<name>A0ABN6VRH7_9BACT</name>
<dbReference type="EMBL" id="AP027151">
    <property type="protein sequence ID" value="BDV41942.1"/>
    <property type="molecule type" value="Genomic_DNA"/>
</dbReference>
<feature type="domain" description="THIF-type NAD/FAD binding fold" evidence="1">
    <location>
        <begin position="7"/>
        <end position="215"/>
    </location>
</feature>
<keyword evidence="3" id="KW-1185">Reference proteome</keyword>
<evidence type="ECO:0000313" key="3">
    <source>
        <dbReference type="Proteomes" id="UP001317705"/>
    </source>
</evidence>
<dbReference type="InterPro" id="IPR000594">
    <property type="entry name" value="ThiF_NAD_FAD-bd"/>
</dbReference>
<dbReference type="InterPro" id="IPR045886">
    <property type="entry name" value="ThiF/MoeB/HesA"/>
</dbReference>
<sequence>MGRDERYARQLAVWGTEKQAQLAAGTVLVAGVGGLGATVGQLLARAGVGRLIIVDDGTVAWPDLNRQLLYDEWDIGRQKALVAAERLSEVNAALEIIPLDRRIDDEFVMPPGVDCVADCLDTFASRFALYRQTPAGKFYVHGGIQGEHGQVLTLRTGASQPLEAIFAGARQPEGAIPVTPDGPAVIAGIMSRELFGCLWGSPTLLDRFLVVELAGFHCSFLEV</sequence>